<dbReference type="AlphaFoldDB" id="A0A9P8HZV1"/>
<evidence type="ECO:0000313" key="4">
    <source>
        <dbReference type="Proteomes" id="UP000698800"/>
    </source>
</evidence>
<protein>
    <submittedName>
        <fullName evidence="3">Uncharacterized protein</fullName>
    </submittedName>
</protein>
<organism evidence="3 4">
    <name type="scientific">Glutinoglossum americanum</name>
    <dbReference type="NCBI Taxonomy" id="1670608"/>
    <lineage>
        <taxon>Eukaryota</taxon>
        <taxon>Fungi</taxon>
        <taxon>Dikarya</taxon>
        <taxon>Ascomycota</taxon>
        <taxon>Pezizomycotina</taxon>
        <taxon>Geoglossomycetes</taxon>
        <taxon>Geoglossales</taxon>
        <taxon>Geoglossaceae</taxon>
        <taxon>Glutinoglossum</taxon>
    </lineage>
</organism>
<dbReference type="OrthoDB" id="4088568at2759"/>
<evidence type="ECO:0000256" key="2">
    <source>
        <dbReference type="SAM" id="MobiDB-lite"/>
    </source>
</evidence>
<sequence>MADAERQRHGMTEVIEKLEAGKRELETENAKTIEENRDLLSQLEELNNTVAETDDHVKSLTATLLSTQVELQRLTVLASRTAQLEAQLALLEEEQAQLQNTLIITKEDERSAIQRWKRAERALGDLQDQLDRVEQEARDERERHIEVVGRLERRRVVEKELESAAGRLKGAAAAKTLGKGKGGSSVVSHFVKDILQDNANLQMGIVELREMLLTSNEEVQTLREQLVMHQPTLEDTDGQRSATLRRELGVESSPMAPQEVHVHHHYHAPPHVQETTPKEKASPLRRPKKKRNVITPTLFNPPSLQNLRSPTYLKTSPGPSTAAAILSQTSVSIPPSATPTFPSKRSSIQSTQTRSSFAPSSVPSSPPSVFDRAFGSSVIDSSRPTSPESSEPCSPTFSPRQFNRGSDASYRSFSTPAGVNTTACVGLHPTWEEDDADAEYTDHDISHSNDQIYPEEDTDLSHAAANDNNITLVEPNISSDDDVPRPTLRRSASHESILSISALDIPATIRNRPSQVFLGKGAYSSPRTTLGIVSPTAALDTSKPVLTAMTATARPVSRKGWGYDSSTYNRYLLESRRGHHSRNPSYGDSTPDRAGPQKDQTLGRRVGGWVWGRWGISPESSSRGTKPNPILEERLPGVNQPGPIRGIFSGSAPDTDGGGKGKRKSVLVSEVDKELLRETLREQEA</sequence>
<feature type="compositionally biased region" description="Polar residues" evidence="2">
    <location>
        <begin position="326"/>
        <end position="341"/>
    </location>
</feature>
<feature type="compositionally biased region" description="Polar residues" evidence="2">
    <location>
        <begin position="294"/>
        <end position="319"/>
    </location>
</feature>
<feature type="region of interest" description="Disordered" evidence="2">
    <location>
        <begin position="268"/>
        <end position="415"/>
    </location>
</feature>
<comment type="caution">
    <text evidence="3">The sequence shown here is derived from an EMBL/GenBank/DDBJ whole genome shotgun (WGS) entry which is preliminary data.</text>
</comment>
<keyword evidence="1" id="KW-0175">Coiled coil</keyword>
<evidence type="ECO:0000256" key="1">
    <source>
        <dbReference type="SAM" id="Coils"/>
    </source>
</evidence>
<proteinExistence type="predicted"/>
<dbReference type="Proteomes" id="UP000698800">
    <property type="component" value="Unassembled WGS sequence"/>
</dbReference>
<reference evidence="3" key="1">
    <citation type="submission" date="2021-03" db="EMBL/GenBank/DDBJ databases">
        <title>Comparative genomics and phylogenomic investigation of the class Geoglossomycetes provide insights into ecological specialization and systematics.</title>
        <authorList>
            <person name="Melie T."/>
            <person name="Pirro S."/>
            <person name="Miller A.N."/>
            <person name="Quandt A."/>
        </authorList>
    </citation>
    <scope>NUCLEOTIDE SEQUENCE</scope>
    <source>
        <strain evidence="3">GBOQ0MN5Z8</strain>
    </source>
</reference>
<name>A0A9P8HZV1_9PEZI</name>
<feature type="region of interest" description="Disordered" evidence="2">
    <location>
        <begin position="617"/>
        <end position="666"/>
    </location>
</feature>
<feature type="compositionally biased region" description="Polar residues" evidence="2">
    <location>
        <begin position="400"/>
        <end position="415"/>
    </location>
</feature>
<accession>A0A9P8HZV1</accession>
<feature type="region of interest" description="Disordered" evidence="2">
    <location>
        <begin position="574"/>
        <end position="602"/>
    </location>
</feature>
<keyword evidence="4" id="KW-1185">Reference proteome</keyword>
<feature type="compositionally biased region" description="Low complexity" evidence="2">
    <location>
        <begin position="343"/>
        <end position="370"/>
    </location>
</feature>
<feature type="compositionally biased region" description="Low complexity" evidence="2">
    <location>
        <begin position="381"/>
        <end position="399"/>
    </location>
</feature>
<feature type="coiled-coil region" evidence="1">
    <location>
        <begin position="1"/>
        <end position="154"/>
    </location>
</feature>
<feature type="compositionally biased region" description="Basic residues" evidence="2">
    <location>
        <begin position="283"/>
        <end position="292"/>
    </location>
</feature>
<gene>
    <name evidence="3" type="ORF">FGG08_002638</name>
</gene>
<evidence type="ECO:0000313" key="3">
    <source>
        <dbReference type="EMBL" id="KAH0543030.1"/>
    </source>
</evidence>
<dbReference type="EMBL" id="JAGHQL010000041">
    <property type="protein sequence ID" value="KAH0543030.1"/>
    <property type="molecule type" value="Genomic_DNA"/>
</dbReference>